<feature type="transmembrane region" description="Helical" evidence="12">
    <location>
        <begin position="63"/>
        <end position="84"/>
    </location>
</feature>
<evidence type="ECO:0000313" key="14">
    <source>
        <dbReference type="EMBL" id="MBN3560066.1"/>
    </source>
</evidence>
<dbReference type="InterPro" id="IPR002416">
    <property type="entry name" value="T2SS_protein-GspH"/>
</dbReference>
<comment type="similarity">
    <text evidence="9">Belongs to the GSP H family.</text>
</comment>
<organism evidence="14 15">
    <name type="scientific">Sphingomonas yabuuchiae</name>
    <dbReference type="NCBI Taxonomy" id="172044"/>
    <lineage>
        <taxon>Bacteria</taxon>
        <taxon>Pseudomonadati</taxon>
        <taxon>Pseudomonadota</taxon>
        <taxon>Alphaproteobacteria</taxon>
        <taxon>Sphingomonadales</taxon>
        <taxon>Sphingomonadaceae</taxon>
        <taxon>Sphingomonas</taxon>
    </lineage>
</organism>
<dbReference type="GO" id="GO:0015627">
    <property type="term" value="C:type II protein secretion system complex"/>
    <property type="evidence" value="ECO:0007669"/>
    <property type="project" value="InterPro"/>
</dbReference>
<comment type="subcellular location">
    <subcellularLocation>
        <location evidence="1">Cell inner membrane</location>
        <topology evidence="1">Single-pass membrane protein</topology>
    </subcellularLocation>
</comment>
<evidence type="ECO:0000256" key="8">
    <source>
        <dbReference type="ARBA" id="ARBA00023136"/>
    </source>
</evidence>
<dbReference type="RefSeq" id="WP_184103906.1">
    <property type="nucleotide sequence ID" value="NZ_JACHNX010000001.1"/>
</dbReference>
<protein>
    <recommendedName>
        <fullName evidence="2">Type II secretion system protein H</fullName>
    </recommendedName>
    <alternativeName>
        <fullName evidence="10">General secretion pathway protein H</fullName>
    </alternativeName>
</protein>
<proteinExistence type="inferred from homology"/>
<dbReference type="Pfam" id="PF12019">
    <property type="entry name" value="GspH"/>
    <property type="match status" value="1"/>
</dbReference>
<dbReference type="GO" id="GO:0005886">
    <property type="term" value="C:plasma membrane"/>
    <property type="evidence" value="ECO:0007669"/>
    <property type="project" value="UniProtKB-SubCell"/>
</dbReference>
<evidence type="ECO:0000256" key="11">
    <source>
        <dbReference type="SAM" id="MobiDB-lite"/>
    </source>
</evidence>
<evidence type="ECO:0000256" key="12">
    <source>
        <dbReference type="SAM" id="Phobius"/>
    </source>
</evidence>
<feature type="region of interest" description="Disordered" evidence="11">
    <location>
        <begin position="1"/>
        <end position="50"/>
    </location>
</feature>
<evidence type="ECO:0000256" key="3">
    <source>
        <dbReference type="ARBA" id="ARBA00022475"/>
    </source>
</evidence>
<dbReference type="PRINTS" id="PR00885">
    <property type="entry name" value="BCTERIALGSPH"/>
</dbReference>
<keyword evidence="5" id="KW-0997">Cell inner membrane</keyword>
<evidence type="ECO:0000256" key="9">
    <source>
        <dbReference type="ARBA" id="ARBA00025772"/>
    </source>
</evidence>
<keyword evidence="7 12" id="KW-1133">Transmembrane helix</keyword>
<evidence type="ECO:0000256" key="7">
    <source>
        <dbReference type="ARBA" id="ARBA00022989"/>
    </source>
</evidence>
<evidence type="ECO:0000256" key="5">
    <source>
        <dbReference type="ARBA" id="ARBA00022519"/>
    </source>
</evidence>
<dbReference type="InterPro" id="IPR012902">
    <property type="entry name" value="N_methyl_site"/>
</dbReference>
<dbReference type="EMBL" id="JAFHKU010000133">
    <property type="protein sequence ID" value="MBN3560066.1"/>
    <property type="molecule type" value="Genomic_DNA"/>
</dbReference>
<dbReference type="NCBIfam" id="TIGR02532">
    <property type="entry name" value="IV_pilin_GFxxxE"/>
    <property type="match status" value="1"/>
</dbReference>
<keyword evidence="3" id="KW-1003">Cell membrane</keyword>
<evidence type="ECO:0000256" key="2">
    <source>
        <dbReference type="ARBA" id="ARBA00021549"/>
    </source>
</evidence>
<keyword evidence="8 12" id="KW-0472">Membrane</keyword>
<dbReference type="GO" id="GO:0015628">
    <property type="term" value="P:protein secretion by the type II secretion system"/>
    <property type="evidence" value="ECO:0007669"/>
    <property type="project" value="InterPro"/>
</dbReference>
<dbReference type="InterPro" id="IPR022346">
    <property type="entry name" value="T2SS_GspH"/>
</dbReference>
<comment type="caution">
    <text evidence="14">The sequence shown here is derived from an EMBL/GenBank/DDBJ whole genome shotgun (WGS) entry which is preliminary data.</text>
</comment>
<evidence type="ECO:0000256" key="1">
    <source>
        <dbReference type="ARBA" id="ARBA00004377"/>
    </source>
</evidence>
<dbReference type="Proteomes" id="UP000704529">
    <property type="component" value="Unassembled WGS sequence"/>
</dbReference>
<feature type="domain" description="General secretion pathway GspH" evidence="13">
    <location>
        <begin position="95"/>
        <end position="196"/>
    </location>
</feature>
<accession>A0AA41DCV6</accession>
<dbReference type="SUPFAM" id="SSF54523">
    <property type="entry name" value="Pili subunits"/>
    <property type="match status" value="1"/>
</dbReference>
<evidence type="ECO:0000259" key="13">
    <source>
        <dbReference type="Pfam" id="PF12019"/>
    </source>
</evidence>
<sequence>MTRPRLDAGDGSGRGLLGEDETWPSTSLRLNGTEDPYSTSVRTERSRSARADLTPRRATGFTLVELMIVITVIGLASAVAVLSLPDRRGRVTDEALKFAARVRAAHDVAVVEASPVSIWVTRGGYGFDRRADGAWSPMTAKPLRVAQWEDGTQAAIPDASGRVRITFDVTGLADRPVELRLTRERASSIVRIGADGTVRVDG</sequence>
<dbReference type="Pfam" id="PF07963">
    <property type="entry name" value="N_methyl"/>
    <property type="match status" value="1"/>
</dbReference>
<evidence type="ECO:0000256" key="10">
    <source>
        <dbReference type="ARBA" id="ARBA00030775"/>
    </source>
</evidence>
<dbReference type="AlphaFoldDB" id="A0AA41DCV6"/>
<gene>
    <name evidence="14" type="ORF">JYA60_17725</name>
</gene>
<dbReference type="InterPro" id="IPR045584">
    <property type="entry name" value="Pilin-like"/>
</dbReference>
<keyword evidence="6 12" id="KW-0812">Transmembrane</keyword>
<keyword evidence="4" id="KW-0488">Methylation</keyword>
<evidence type="ECO:0000313" key="15">
    <source>
        <dbReference type="Proteomes" id="UP000704529"/>
    </source>
</evidence>
<evidence type="ECO:0000256" key="4">
    <source>
        <dbReference type="ARBA" id="ARBA00022481"/>
    </source>
</evidence>
<feature type="compositionally biased region" description="Polar residues" evidence="11">
    <location>
        <begin position="23"/>
        <end position="41"/>
    </location>
</feature>
<name>A0AA41DCV6_9SPHN</name>
<dbReference type="PROSITE" id="PS00409">
    <property type="entry name" value="PROKAR_NTER_METHYL"/>
    <property type="match status" value="1"/>
</dbReference>
<dbReference type="Gene3D" id="3.55.40.10">
    <property type="entry name" value="minor pseudopilin epsh domain"/>
    <property type="match status" value="1"/>
</dbReference>
<evidence type="ECO:0000256" key="6">
    <source>
        <dbReference type="ARBA" id="ARBA00022692"/>
    </source>
</evidence>
<reference evidence="14" key="1">
    <citation type="submission" date="2021-01" db="EMBL/GenBank/DDBJ databases">
        <title>Genome Sequencing of Type Strains.</title>
        <authorList>
            <person name="Lemaire J.F."/>
            <person name="Inderbitzin P."/>
            <person name="Collins S.B."/>
            <person name="Wespe N."/>
            <person name="Knight-Connoni V."/>
        </authorList>
    </citation>
    <scope>NUCLEOTIDE SEQUENCE</scope>
    <source>
        <strain evidence="14">DSM 14562</strain>
    </source>
</reference>